<proteinExistence type="inferred from homology"/>
<feature type="compositionally biased region" description="Low complexity" evidence="10">
    <location>
        <begin position="1"/>
        <end position="22"/>
    </location>
</feature>
<evidence type="ECO:0000256" key="3">
    <source>
        <dbReference type="ARBA" id="ARBA00020975"/>
    </source>
</evidence>
<dbReference type="Pfam" id="PF08318">
    <property type="entry name" value="COG4_m"/>
    <property type="match status" value="1"/>
</dbReference>
<dbReference type="InterPro" id="IPR048680">
    <property type="entry name" value="COG4_N"/>
</dbReference>
<organism evidence="12 13">
    <name type="scientific">Cylindrotheca closterium</name>
    <dbReference type="NCBI Taxonomy" id="2856"/>
    <lineage>
        <taxon>Eukaryota</taxon>
        <taxon>Sar</taxon>
        <taxon>Stramenopiles</taxon>
        <taxon>Ochrophyta</taxon>
        <taxon>Bacillariophyta</taxon>
        <taxon>Bacillariophyceae</taxon>
        <taxon>Bacillariophycidae</taxon>
        <taxon>Bacillariales</taxon>
        <taxon>Bacillariaceae</taxon>
        <taxon>Cylindrotheca</taxon>
    </lineage>
</organism>
<evidence type="ECO:0000256" key="1">
    <source>
        <dbReference type="ARBA" id="ARBA00004395"/>
    </source>
</evidence>
<evidence type="ECO:0000256" key="2">
    <source>
        <dbReference type="ARBA" id="ARBA00009215"/>
    </source>
</evidence>
<feature type="compositionally biased region" description="Basic and acidic residues" evidence="10">
    <location>
        <begin position="421"/>
        <end position="431"/>
    </location>
</feature>
<accession>A0AAD2JGJ9</accession>
<keyword evidence="4" id="KW-0813">Transport</keyword>
<dbReference type="GO" id="GO:0000139">
    <property type="term" value="C:Golgi membrane"/>
    <property type="evidence" value="ECO:0007669"/>
    <property type="project" value="UniProtKB-SubCell"/>
</dbReference>
<evidence type="ECO:0000259" key="11">
    <source>
        <dbReference type="SMART" id="SM00762"/>
    </source>
</evidence>
<reference evidence="12" key="1">
    <citation type="submission" date="2023-08" db="EMBL/GenBank/DDBJ databases">
        <authorList>
            <person name="Audoor S."/>
            <person name="Bilcke G."/>
        </authorList>
    </citation>
    <scope>NUCLEOTIDE SEQUENCE</scope>
</reference>
<comment type="subcellular location">
    <subcellularLocation>
        <location evidence="1">Golgi apparatus membrane</location>
        <topology evidence="1">Peripheral membrane protein</topology>
    </subcellularLocation>
</comment>
<gene>
    <name evidence="12" type="ORF">CYCCA115_LOCUS11275</name>
</gene>
<evidence type="ECO:0000256" key="9">
    <source>
        <dbReference type="SAM" id="Coils"/>
    </source>
</evidence>
<evidence type="ECO:0000256" key="4">
    <source>
        <dbReference type="ARBA" id="ARBA00022448"/>
    </source>
</evidence>
<feature type="domain" description="COG4 transport protein middle alpha-helical bundle" evidence="11">
    <location>
        <begin position="204"/>
        <end position="571"/>
    </location>
</feature>
<comment type="similarity">
    <text evidence="2">Belongs to the COG4 family.</text>
</comment>
<feature type="region of interest" description="Disordered" evidence="10">
    <location>
        <begin position="1"/>
        <end position="39"/>
    </location>
</feature>
<dbReference type="PANTHER" id="PTHR24016">
    <property type="entry name" value="CONSERVED OLIGOMERIC GOLGI COMPLEX SUBUNIT 4"/>
    <property type="match status" value="1"/>
</dbReference>
<evidence type="ECO:0000313" key="12">
    <source>
        <dbReference type="EMBL" id="CAJ1947721.1"/>
    </source>
</evidence>
<keyword evidence="6" id="KW-0333">Golgi apparatus</keyword>
<evidence type="ECO:0000256" key="10">
    <source>
        <dbReference type="SAM" id="MobiDB-lite"/>
    </source>
</evidence>
<keyword evidence="9" id="KW-0175">Coiled coil</keyword>
<protein>
    <recommendedName>
        <fullName evidence="3">Conserved oligomeric Golgi complex subunit 4</fullName>
    </recommendedName>
    <alternativeName>
        <fullName evidence="8">Component of oligomeric Golgi complex 4</fullName>
    </alternativeName>
</protein>
<keyword evidence="13" id="KW-1185">Reference proteome</keyword>
<sequence>MPPSAETMTAASATTTDNNAMNHNKPPPLSTTPKIKAPKSMVDALESSDDPYQALLALSEASHVKALTLAENLKSELSQFTIELPELLHRLPNLKDVDSHPVSTGIACTDSILQSLSKIASGGSQASQEIKQLEDEKRDLEEHAQDVETALILRKSSDMASQSLSAERYEAASQAIATFLEMKQQDKLTDRAKQYAGEYTVSQLESTHASLRQTILEHYQEAVEKSDVMALGKLTPLVQMVQMEQEAVALYVRFLKEILVSELAKASQTSDKTSPHVSMARVYNTAVTILRHHLPMVSHCLHRADGDAAVVQLVHLQVEQAVSPLFARYIQTKQLAVSANSAQRIYEALESRYKSSLMEDEDLQDDCGFSSLVGSLADVDAAMEEAALCLQHAESYVRFIEHSVKEVNKARGMRYQQQQEQARREKERKEWATGMAAGSNKDDDLDTEEDFDQLYAPLEILPAHTKLHEEVAEVGGYYSVIERCLLLASMQRAFSSMDEENIRHYTPLSLPTSNNKRALQTSIVENSLYAARRGTQRAFATGHTGTASAMANFCSDCLRGVLVDYLSRRAEDIGVASLKPGEGLIAGSAGIFNASNLIRTGQNVGVGASNLMIRTGQNVGVGGANKGKDPAQRRREIEEGIAAACATFNDLDVAAHHTKELEQLLLQSVDRGYPPNIPVTEQLRMCVKELEPVTEVFQLSATNAIESLVSVMKPRIRALVTDAVGDGSNAGFSTVMGGGNASERHMVRMNYDLDEEAYELLEVSEGYISRLCTCLDDLISPLCSRLADRLTDVLLLEVLGTVCKRLEVSLKKCQYTSLGALSLDSDIRDFVNYSKDRLASHEFQSNVALYKACAPLSRLVQISKIVNVDDLEDVLDLVNASKRKGMWDLSSEDVKSFLSLRKEFEEDRINQLLRLSDDD</sequence>
<dbReference type="InterPro" id="IPR013167">
    <property type="entry name" value="COG4_M"/>
</dbReference>
<evidence type="ECO:0000256" key="5">
    <source>
        <dbReference type="ARBA" id="ARBA00022927"/>
    </source>
</evidence>
<dbReference type="PANTHER" id="PTHR24016:SF0">
    <property type="entry name" value="CONSERVED OLIGOMERIC GOLGI COMPLEX SUBUNIT 4"/>
    <property type="match status" value="1"/>
</dbReference>
<evidence type="ECO:0000256" key="7">
    <source>
        <dbReference type="ARBA" id="ARBA00023136"/>
    </source>
</evidence>
<dbReference type="SMART" id="SM00762">
    <property type="entry name" value="Cog4"/>
    <property type="match status" value="1"/>
</dbReference>
<dbReference type="Pfam" id="PF20662">
    <property type="entry name" value="COG4_C"/>
    <property type="match status" value="1"/>
</dbReference>
<evidence type="ECO:0000313" key="13">
    <source>
        <dbReference type="Proteomes" id="UP001295423"/>
    </source>
</evidence>
<evidence type="ECO:0000256" key="6">
    <source>
        <dbReference type="ARBA" id="ARBA00023034"/>
    </source>
</evidence>
<name>A0AAD2JGJ9_9STRA</name>
<dbReference type="EMBL" id="CAKOGP040001736">
    <property type="protein sequence ID" value="CAJ1947721.1"/>
    <property type="molecule type" value="Genomic_DNA"/>
</dbReference>
<dbReference type="Gene3D" id="1.20.58.1970">
    <property type="match status" value="1"/>
</dbReference>
<evidence type="ECO:0000256" key="8">
    <source>
        <dbReference type="ARBA" id="ARBA00031340"/>
    </source>
</evidence>
<dbReference type="InterPro" id="IPR048682">
    <property type="entry name" value="COG4"/>
</dbReference>
<dbReference type="Proteomes" id="UP001295423">
    <property type="component" value="Unassembled WGS sequence"/>
</dbReference>
<dbReference type="InterPro" id="IPR048684">
    <property type="entry name" value="COG4_C"/>
</dbReference>
<dbReference type="GO" id="GO:0015031">
    <property type="term" value="P:protein transport"/>
    <property type="evidence" value="ECO:0007669"/>
    <property type="project" value="UniProtKB-KW"/>
</dbReference>
<keyword evidence="7" id="KW-0472">Membrane</keyword>
<keyword evidence="5" id="KW-0653">Protein transport</keyword>
<feature type="coiled-coil region" evidence="9">
    <location>
        <begin position="123"/>
        <end position="150"/>
    </location>
</feature>
<dbReference type="AlphaFoldDB" id="A0AAD2JGJ9"/>
<comment type="caution">
    <text evidence="12">The sequence shown here is derived from an EMBL/GenBank/DDBJ whole genome shotgun (WGS) entry which is preliminary data.</text>
</comment>
<dbReference type="Pfam" id="PF20663">
    <property type="entry name" value="COG4_N"/>
    <property type="match status" value="1"/>
</dbReference>
<feature type="region of interest" description="Disordered" evidence="10">
    <location>
        <begin position="412"/>
        <end position="446"/>
    </location>
</feature>